<comment type="catalytic activity">
    <reaction evidence="7">
        <text>L-aspartate + ATP = 4-phospho-L-aspartate + ADP</text>
        <dbReference type="Rhea" id="RHEA:23776"/>
        <dbReference type="ChEBI" id="CHEBI:29991"/>
        <dbReference type="ChEBI" id="CHEBI:30616"/>
        <dbReference type="ChEBI" id="CHEBI:57535"/>
        <dbReference type="ChEBI" id="CHEBI:456216"/>
        <dbReference type="EC" id="2.7.2.4"/>
    </reaction>
</comment>
<dbReference type="UniPathway" id="UPA00034">
    <property type="reaction ID" value="UER00015"/>
</dbReference>
<dbReference type="InterPro" id="IPR042199">
    <property type="entry name" value="AsparK_Bifunc_asparK/hSer_DH"/>
</dbReference>
<keyword evidence="4" id="KW-0547">Nucleotide-binding</keyword>
<gene>
    <name evidence="10" type="ORF">C8D97_102378</name>
</gene>
<dbReference type="InterPro" id="IPR036393">
    <property type="entry name" value="AceGlu_kinase-like_sf"/>
</dbReference>
<keyword evidence="11" id="KW-1185">Reference proteome</keyword>
<dbReference type="AlphaFoldDB" id="A0A316G264"/>
<reference evidence="10 11" key="1">
    <citation type="submission" date="2018-05" db="EMBL/GenBank/DDBJ databases">
        <title>Genomic Encyclopedia of Type Strains, Phase IV (KMG-IV): sequencing the most valuable type-strain genomes for metagenomic binning, comparative biology and taxonomic classification.</title>
        <authorList>
            <person name="Goeker M."/>
        </authorList>
    </citation>
    <scope>NUCLEOTIDE SEQUENCE [LARGE SCALE GENOMIC DNA]</scope>
    <source>
        <strain evidence="10 11">DSM 25350</strain>
    </source>
</reference>
<organism evidence="10 11">
    <name type="scientific">Pleionea mediterranea</name>
    <dbReference type="NCBI Taxonomy" id="523701"/>
    <lineage>
        <taxon>Bacteria</taxon>
        <taxon>Pseudomonadati</taxon>
        <taxon>Pseudomonadota</taxon>
        <taxon>Gammaproteobacteria</taxon>
        <taxon>Oceanospirillales</taxon>
        <taxon>Pleioneaceae</taxon>
        <taxon>Pleionea</taxon>
    </lineage>
</organism>
<dbReference type="InterPro" id="IPR001048">
    <property type="entry name" value="Asp/Glu/Uridylate_kinase"/>
</dbReference>
<keyword evidence="6" id="KW-0067">ATP-binding</keyword>
<evidence type="ECO:0000256" key="4">
    <source>
        <dbReference type="ARBA" id="ARBA00022741"/>
    </source>
</evidence>
<comment type="pathway">
    <text evidence="1 8">Amino-acid biosynthesis; L-lysine biosynthesis via DAP pathway; (S)-tetrahydrodipicolinate from L-aspartate: step 1/4.</text>
</comment>
<dbReference type="RefSeq" id="WP_109762147.1">
    <property type="nucleotide sequence ID" value="NZ_QGGU01000002.1"/>
</dbReference>
<protein>
    <recommendedName>
        <fullName evidence="7">Aspartokinase</fullName>
        <ecNumber evidence="7">2.7.2.4</ecNumber>
    </recommendedName>
</protein>
<dbReference type="PANTHER" id="PTHR21499">
    <property type="entry name" value="ASPARTATE KINASE"/>
    <property type="match status" value="1"/>
</dbReference>
<dbReference type="SUPFAM" id="SSF53633">
    <property type="entry name" value="Carbamate kinase-like"/>
    <property type="match status" value="1"/>
</dbReference>
<feature type="domain" description="Aspartate/glutamate/uridylate kinase" evidence="9">
    <location>
        <begin position="4"/>
        <end position="286"/>
    </location>
</feature>
<evidence type="ECO:0000313" key="10">
    <source>
        <dbReference type="EMBL" id="PWK53986.1"/>
    </source>
</evidence>
<dbReference type="GO" id="GO:0009089">
    <property type="term" value="P:lysine biosynthetic process via diaminopimelate"/>
    <property type="evidence" value="ECO:0007669"/>
    <property type="project" value="UniProtKB-UniPathway"/>
</dbReference>
<evidence type="ECO:0000256" key="1">
    <source>
        <dbReference type="ARBA" id="ARBA00004766"/>
    </source>
</evidence>
<dbReference type="EC" id="2.7.2.4" evidence="7"/>
<dbReference type="GO" id="GO:0009090">
    <property type="term" value="P:homoserine biosynthetic process"/>
    <property type="evidence" value="ECO:0007669"/>
    <property type="project" value="TreeGrafter"/>
</dbReference>
<dbReference type="GO" id="GO:0005524">
    <property type="term" value="F:ATP binding"/>
    <property type="evidence" value="ECO:0007669"/>
    <property type="project" value="UniProtKB-KW"/>
</dbReference>
<dbReference type="Gene3D" id="3.40.1160.10">
    <property type="entry name" value="Acetylglutamate kinase-like"/>
    <property type="match status" value="1"/>
</dbReference>
<evidence type="ECO:0000256" key="7">
    <source>
        <dbReference type="RuleBase" id="RU003448"/>
    </source>
</evidence>
<keyword evidence="3 7" id="KW-0808">Transferase</keyword>
<dbReference type="Proteomes" id="UP000245790">
    <property type="component" value="Unassembled WGS sequence"/>
</dbReference>
<evidence type="ECO:0000313" key="11">
    <source>
        <dbReference type="Proteomes" id="UP000245790"/>
    </source>
</evidence>
<dbReference type="InterPro" id="IPR018042">
    <property type="entry name" value="Aspartate_kinase_CS"/>
</dbReference>
<dbReference type="GO" id="GO:0004072">
    <property type="term" value="F:aspartate kinase activity"/>
    <property type="evidence" value="ECO:0007669"/>
    <property type="project" value="UniProtKB-EC"/>
</dbReference>
<evidence type="ECO:0000256" key="6">
    <source>
        <dbReference type="ARBA" id="ARBA00022840"/>
    </source>
</evidence>
<evidence type="ECO:0000256" key="5">
    <source>
        <dbReference type="ARBA" id="ARBA00022777"/>
    </source>
</evidence>
<dbReference type="UniPathway" id="UPA00050">
    <property type="reaction ID" value="UER00461"/>
</dbReference>
<evidence type="ECO:0000256" key="3">
    <source>
        <dbReference type="ARBA" id="ARBA00022679"/>
    </source>
</evidence>
<sequence>MNQNWIILKFGGSSVGEIRHWRTITEQVQHQQTQGYRPLLVLSALKNVSNLLEALLHQSLAGVHTNAIFQLKELHTGFASQLGLNGEQLLANYFEKLAAFCDAIYQQQSITSEDHAKVLAIGELLSSTIGAAYLSQQDIDCDFVDVRSILKADTLDEQDAWHHFTSNRCGFDRDIAIENDLASKKSVIVTQGFIASDEKQRTVLLGREGSDTSASYLASILGARELQIWTDVPGVFSYNPRVIADARQIKQLSYAQAERLTRCGAKVLHPRTIQPVKASGISVTVKSTLLPKHKGTVIGVEKACSADIIAMASHSNVVQIMVDKKYHNFIRQQLLPIGFDRVNLELSSVKHSNKSPLLFTYSNTEQQQPSAEQLRHILMSFKQLNVLDSNSLIIDDKCSAISLIGAEQKSDWKHNLTQISQQQRSQLDEYLSLLESTGVLIFIVRQDKESQWVAALHKQIFETDLQSQASVFGERWQEIMALQ</sequence>
<dbReference type="GO" id="GO:0005829">
    <property type="term" value="C:cytosol"/>
    <property type="evidence" value="ECO:0007669"/>
    <property type="project" value="TreeGrafter"/>
</dbReference>
<dbReference type="Gene3D" id="1.20.120.1320">
    <property type="entry name" value="Aspartokinase, catalytic domain"/>
    <property type="match status" value="1"/>
</dbReference>
<dbReference type="UniPathway" id="UPA00051">
    <property type="reaction ID" value="UER00462"/>
</dbReference>
<keyword evidence="5 7" id="KW-0418">Kinase</keyword>
<dbReference type="GO" id="GO:0009088">
    <property type="term" value="P:threonine biosynthetic process"/>
    <property type="evidence" value="ECO:0007669"/>
    <property type="project" value="UniProtKB-UniPathway"/>
</dbReference>
<evidence type="ECO:0000256" key="8">
    <source>
        <dbReference type="RuleBase" id="RU004249"/>
    </source>
</evidence>
<dbReference type="NCBIfam" id="TIGR00657">
    <property type="entry name" value="asp_kinases"/>
    <property type="match status" value="1"/>
</dbReference>
<comment type="caution">
    <text evidence="10">The sequence shown here is derived from an EMBL/GenBank/DDBJ whole genome shotgun (WGS) entry which is preliminary data.</text>
</comment>
<evidence type="ECO:0000256" key="2">
    <source>
        <dbReference type="ARBA" id="ARBA00010122"/>
    </source>
</evidence>
<keyword evidence="8" id="KW-0028">Amino-acid biosynthesis</keyword>
<dbReference type="InterPro" id="IPR001341">
    <property type="entry name" value="Asp_kinase"/>
</dbReference>
<comment type="pathway">
    <text evidence="8">Amino-acid biosynthesis; L-methionine biosynthesis via de novo pathway; L-homoserine from L-aspartate: step 1/3.</text>
</comment>
<dbReference type="EMBL" id="QGGU01000002">
    <property type="protein sequence ID" value="PWK53986.1"/>
    <property type="molecule type" value="Genomic_DNA"/>
</dbReference>
<proteinExistence type="inferred from homology"/>
<accession>A0A316G264</accession>
<dbReference type="PROSITE" id="PS00324">
    <property type="entry name" value="ASPARTOKINASE"/>
    <property type="match status" value="1"/>
</dbReference>
<dbReference type="PANTHER" id="PTHR21499:SF59">
    <property type="entry name" value="ASPARTOKINASE"/>
    <property type="match status" value="1"/>
</dbReference>
<name>A0A316G264_9GAMM</name>
<dbReference type="OrthoDB" id="9799110at2"/>
<comment type="similarity">
    <text evidence="2 7">Belongs to the aspartokinase family.</text>
</comment>
<dbReference type="Pfam" id="PF00696">
    <property type="entry name" value="AA_kinase"/>
    <property type="match status" value="1"/>
</dbReference>
<evidence type="ECO:0000259" key="9">
    <source>
        <dbReference type="Pfam" id="PF00696"/>
    </source>
</evidence>
<comment type="pathway">
    <text evidence="8">Amino-acid biosynthesis; L-threonine biosynthesis; L-threonine from L-aspartate: step 1/5.</text>
</comment>